<name>D1AVA9_STRM9</name>
<dbReference type="Proteomes" id="UP000002072">
    <property type="component" value="Chromosome"/>
</dbReference>
<dbReference type="PANTHER" id="PTHR11409">
    <property type="entry name" value="ADENOSINE DEAMINASE"/>
    <property type="match status" value="1"/>
</dbReference>
<proteinExistence type="inferred from homology"/>
<dbReference type="InterPro" id="IPR001365">
    <property type="entry name" value="A_deaminase_dom"/>
</dbReference>
<evidence type="ECO:0000256" key="3">
    <source>
        <dbReference type="ARBA" id="ARBA00012784"/>
    </source>
</evidence>
<keyword evidence="9" id="KW-1185">Reference proteome</keyword>
<gene>
    <name evidence="8" type="ordered locus">Smon_1214</name>
</gene>
<dbReference type="GO" id="GO:0046103">
    <property type="term" value="P:inosine biosynthetic process"/>
    <property type="evidence" value="ECO:0007669"/>
    <property type="project" value="TreeGrafter"/>
</dbReference>
<dbReference type="GO" id="GO:0060169">
    <property type="term" value="P:negative regulation of adenosine receptor signaling pathway"/>
    <property type="evidence" value="ECO:0007669"/>
    <property type="project" value="TreeGrafter"/>
</dbReference>
<keyword evidence="5 8" id="KW-0378">Hydrolase</keyword>
<dbReference type="STRING" id="519441.Smon_1214"/>
<dbReference type="Gene3D" id="3.20.20.140">
    <property type="entry name" value="Metal-dependent hydrolases"/>
    <property type="match status" value="1"/>
</dbReference>
<dbReference type="EMBL" id="CP001779">
    <property type="protein sequence ID" value="ACZ01669.1"/>
    <property type="molecule type" value="Genomic_DNA"/>
</dbReference>
<dbReference type="InterPro" id="IPR006330">
    <property type="entry name" value="Ado/ade_deaminase"/>
</dbReference>
<dbReference type="GeneID" id="29673552"/>
<dbReference type="RefSeq" id="WP_012859216.1">
    <property type="nucleotide sequence ID" value="NC_013515.1"/>
</dbReference>
<evidence type="ECO:0000256" key="1">
    <source>
        <dbReference type="ARBA" id="ARBA00001947"/>
    </source>
</evidence>
<dbReference type="GO" id="GO:0009897">
    <property type="term" value="C:external side of plasma membrane"/>
    <property type="evidence" value="ECO:0007669"/>
    <property type="project" value="TreeGrafter"/>
</dbReference>
<dbReference type="PANTHER" id="PTHR11409:SF43">
    <property type="entry name" value="ADENOSINE DEAMINASE"/>
    <property type="match status" value="1"/>
</dbReference>
<dbReference type="SUPFAM" id="SSF51556">
    <property type="entry name" value="Metallo-dependent hydrolases"/>
    <property type="match status" value="1"/>
</dbReference>
<keyword evidence="6" id="KW-0862">Zinc</keyword>
<feature type="domain" description="Adenosine deaminase" evidence="7">
    <location>
        <begin position="10"/>
        <end position="325"/>
    </location>
</feature>
<dbReference type="GO" id="GO:0043103">
    <property type="term" value="P:hypoxanthine salvage"/>
    <property type="evidence" value="ECO:0007669"/>
    <property type="project" value="TreeGrafter"/>
</dbReference>
<dbReference type="GO" id="GO:0006154">
    <property type="term" value="P:adenosine catabolic process"/>
    <property type="evidence" value="ECO:0007669"/>
    <property type="project" value="TreeGrafter"/>
</dbReference>
<protein>
    <recommendedName>
        <fullName evidence="3">adenosine deaminase</fullName>
        <ecNumber evidence="3">3.5.4.4</ecNumber>
    </recommendedName>
</protein>
<evidence type="ECO:0000256" key="4">
    <source>
        <dbReference type="ARBA" id="ARBA00022723"/>
    </source>
</evidence>
<dbReference type="Pfam" id="PF00962">
    <property type="entry name" value="A_deaminase"/>
    <property type="match status" value="1"/>
</dbReference>
<dbReference type="InterPro" id="IPR032466">
    <property type="entry name" value="Metal_Hydrolase"/>
</dbReference>
<evidence type="ECO:0000256" key="5">
    <source>
        <dbReference type="ARBA" id="ARBA00022801"/>
    </source>
</evidence>
<accession>D1AVA9</accession>
<dbReference type="GO" id="GO:0005829">
    <property type="term" value="C:cytosol"/>
    <property type="evidence" value="ECO:0007669"/>
    <property type="project" value="TreeGrafter"/>
</dbReference>
<sequence length="332" mass="37729">MKREVVKRLPKVELHCHLDGSIPINTLYELAKREGIEEKRMDKVFAPQKCVNLKDYLNCFDVVLEVLQNKENLTEAAYSVVKEVFKENVRYIEIRFAPLLHTRKGLSIKEVVLAVSEGIKKAQLEVDVKVNILICALRHHKTELNNKLLDEIEKLDIVAGFDFAGDEKNYSNSVIKETALKVKEKKLKLTLHSGECGCAQNVVEAIYLGATRIGHGVAIQDDVDVMKFVVDSNVLLEICPTSNVQTDAVKSIEEYPFRTLMENGVKCCVNTDNRTVSNTTLTDEYMLLHKYFGLTYKEMESLNINAINFSFADEGIKKDVLENILDGYKEFF</sequence>
<organism evidence="8 9">
    <name type="scientific">Streptobacillus moniliformis (strain ATCC 14647 / DSM 12112 / NCTC 10651 / 9901)</name>
    <dbReference type="NCBI Taxonomy" id="519441"/>
    <lineage>
        <taxon>Bacteria</taxon>
        <taxon>Fusobacteriati</taxon>
        <taxon>Fusobacteriota</taxon>
        <taxon>Fusobacteriia</taxon>
        <taxon>Fusobacteriales</taxon>
        <taxon>Leptotrichiaceae</taxon>
        <taxon>Streptobacillus</taxon>
    </lineage>
</organism>
<dbReference type="GO" id="GO:0004000">
    <property type="term" value="F:adenosine deaminase activity"/>
    <property type="evidence" value="ECO:0007669"/>
    <property type="project" value="UniProtKB-ARBA"/>
</dbReference>
<evidence type="ECO:0000313" key="9">
    <source>
        <dbReference type="Proteomes" id="UP000002072"/>
    </source>
</evidence>
<dbReference type="GO" id="GO:0046872">
    <property type="term" value="F:metal ion binding"/>
    <property type="evidence" value="ECO:0007669"/>
    <property type="project" value="UniProtKB-KW"/>
</dbReference>
<comment type="cofactor">
    <cofactor evidence="1">
        <name>Zn(2+)</name>
        <dbReference type="ChEBI" id="CHEBI:29105"/>
    </cofactor>
</comment>
<comment type="similarity">
    <text evidence="2">Belongs to the metallo-dependent hydrolases superfamily. Adenosine and AMP deaminases family.</text>
</comment>
<keyword evidence="4" id="KW-0479">Metal-binding</keyword>
<dbReference type="NCBIfam" id="TIGR01430">
    <property type="entry name" value="aden_deam"/>
    <property type="match status" value="1"/>
</dbReference>
<dbReference type="EC" id="3.5.4.4" evidence="3"/>
<evidence type="ECO:0000256" key="2">
    <source>
        <dbReference type="ARBA" id="ARBA00006676"/>
    </source>
</evidence>
<reference evidence="8 9" key="1">
    <citation type="journal article" date="2009" name="Stand. Genomic Sci.">
        <title>Complete genome sequence of Streptobacillus moniliformis type strain (9901T).</title>
        <authorList>
            <person name="Nolan M."/>
            <person name="Gronow S."/>
            <person name="Lapidus A."/>
            <person name="Ivanova N."/>
            <person name="Copeland A."/>
            <person name="Lucas S."/>
            <person name="Del Rio T.G."/>
            <person name="Chen F."/>
            <person name="Tice H."/>
            <person name="Pitluck S."/>
            <person name="Cheng J.F."/>
            <person name="Sims D."/>
            <person name="Meincke L."/>
            <person name="Bruce D."/>
            <person name="Goodwin L."/>
            <person name="Brettin T."/>
            <person name="Han C."/>
            <person name="Detter J.C."/>
            <person name="Ovchinikova G."/>
            <person name="Pati A."/>
            <person name="Mavromatis K."/>
            <person name="Mikhailova N."/>
            <person name="Chen A."/>
            <person name="Palaniappan K."/>
            <person name="Land M."/>
            <person name="Hauser L."/>
            <person name="Chang Y.J."/>
            <person name="Jeffries C.D."/>
            <person name="Rohde M."/>
            <person name="Sproer C."/>
            <person name="Goker M."/>
            <person name="Bristow J."/>
            <person name="Eisen J.A."/>
            <person name="Markowitz V."/>
            <person name="Hugenholtz P."/>
            <person name="Kyrpides N.C."/>
            <person name="Klenk H.P."/>
            <person name="Chain P."/>
        </authorList>
    </citation>
    <scope>NUCLEOTIDE SEQUENCE [LARGE SCALE GENOMIC DNA]</scope>
    <source>
        <strain evidence="9">ATCC 14647 / DSM 12112 / NCTC 10651 / 9901</strain>
    </source>
</reference>
<evidence type="ECO:0000259" key="7">
    <source>
        <dbReference type="Pfam" id="PF00962"/>
    </source>
</evidence>
<dbReference type="AlphaFoldDB" id="D1AVA9"/>
<evidence type="ECO:0000256" key="6">
    <source>
        <dbReference type="ARBA" id="ARBA00022833"/>
    </source>
</evidence>
<dbReference type="HOGENOM" id="CLU_039228_0_0_0"/>
<dbReference type="KEGG" id="smf:Smon_1214"/>
<evidence type="ECO:0000313" key="8">
    <source>
        <dbReference type="EMBL" id="ACZ01669.1"/>
    </source>
</evidence>
<dbReference type="eggNOG" id="COG1816">
    <property type="taxonomic scope" value="Bacteria"/>
</dbReference>
<dbReference type="OrthoDB" id="9779574at2"/>